<feature type="domain" description="AB hydrolase-1" evidence="5">
    <location>
        <begin position="69"/>
        <end position="466"/>
    </location>
</feature>
<dbReference type="AlphaFoldDB" id="A0A8E2EBU3"/>
<dbReference type="InterPro" id="IPR029058">
    <property type="entry name" value="AB_hydrolase_fold"/>
</dbReference>
<evidence type="ECO:0000313" key="6">
    <source>
        <dbReference type="EMBL" id="OCK81082.1"/>
    </source>
</evidence>
<name>A0A8E2EBU3_9PEZI</name>
<evidence type="ECO:0000256" key="1">
    <source>
        <dbReference type="ARBA" id="ARBA00006886"/>
    </source>
</evidence>
<evidence type="ECO:0000313" key="7">
    <source>
        <dbReference type="Proteomes" id="UP000250266"/>
    </source>
</evidence>
<dbReference type="OrthoDB" id="191364at2759"/>
<feature type="active site" description="Nucleophile" evidence="3">
    <location>
        <position position="167"/>
    </location>
</feature>
<keyword evidence="7" id="KW-1185">Reference proteome</keyword>
<dbReference type="PANTHER" id="PTHR32268:SF11">
    <property type="entry name" value="HOMOSERINE O-ACETYLTRANSFERASE"/>
    <property type="match status" value="1"/>
</dbReference>
<dbReference type="Proteomes" id="UP000250266">
    <property type="component" value="Unassembled WGS sequence"/>
</dbReference>
<gene>
    <name evidence="6" type="ORF">K432DRAFT_381637</name>
</gene>
<dbReference type="InterPro" id="IPR008220">
    <property type="entry name" value="HAT_MetX-like"/>
</dbReference>
<dbReference type="PIRSF" id="PIRSF000443">
    <property type="entry name" value="Homoser_Ac_trans"/>
    <property type="match status" value="1"/>
</dbReference>
<comment type="similarity">
    <text evidence="1">Belongs to the AB hydrolase superfamily. MetX family.</text>
</comment>
<feature type="compositionally biased region" description="Low complexity" evidence="4">
    <location>
        <begin position="323"/>
        <end position="332"/>
    </location>
</feature>
<dbReference type="GO" id="GO:0009086">
    <property type="term" value="P:methionine biosynthetic process"/>
    <property type="evidence" value="ECO:0007669"/>
    <property type="project" value="TreeGrafter"/>
</dbReference>
<evidence type="ECO:0000259" key="5">
    <source>
        <dbReference type="Pfam" id="PF00561"/>
    </source>
</evidence>
<dbReference type="PANTHER" id="PTHR32268">
    <property type="entry name" value="HOMOSERINE O-ACETYLTRANSFERASE"/>
    <property type="match status" value="1"/>
</dbReference>
<sequence>MSASSTTLSNGSAKYRRVTLQPENPFASLIPDQTIAIIPYFALESGVVLYNVPVAYKTFGSLSPKRDNAMVICHALTGSADVGDWWGPLLGGPGKAFDTSRFFVVCMNSLGSPYGSASPVTAKDGDPTHGLYGPEFPLTTVRDDVNIFKLVLDDLGVRQIATVIGGSMGGMLVLEFAYFGKEYVRSIIPIATSARYSAWGISWGEAQRQSIYSDPKYDDGYYTFLDPPSTGLGAARMSALLTYRSRDSFESRFGRNTPDPSKRQNINGVQRLSAQSHEHWAIHNEGHKNARSPRASRTNPTADIPAISTHAASTHSDLEFHNTSTSPTSPTSAVPVDGFKNTNNDTTTPPKKQTPTYFSAQSYLRYQGEKFIKRFDANCYIAITRKLDTHDLSRNRYPNDSHPDDTDPVIALHHALSLIEQPTLILGIQSDGLFTFAEQQELAAHIPNSSLKTIDSPEGHDAFLLEFEQVNKHLVGFLNETLPDIMARSPKLEVVMGESDDGAMGAKKTSTFGEAEVDDITAW</sequence>
<evidence type="ECO:0000256" key="4">
    <source>
        <dbReference type="SAM" id="MobiDB-lite"/>
    </source>
</evidence>
<dbReference type="Gene3D" id="3.40.50.1820">
    <property type="entry name" value="alpha/beta hydrolase"/>
    <property type="match status" value="1"/>
</dbReference>
<dbReference type="InterPro" id="IPR000073">
    <property type="entry name" value="AB_hydrolase_1"/>
</dbReference>
<dbReference type="Pfam" id="PF00561">
    <property type="entry name" value="Abhydrolase_1"/>
    <property type="match status" value="1"/>
</dbReference>
<dbReference type="GO" id="GO:0009092">
    <property type="term" value="P:homoserine metabolic process"/>
    <property type="evidence" value="ECO:0007669"/>
    <property type="project" value="TreeGrafter"/>
</dbReference>
<evidence type="ECO:0000256" key="2">
    <source>
        <dbReference type="ARBA" id="ARBA00022679"/>
    </source>
</evidence>
<feature type="compositionally biased region" description="Low complexity" evidence="4">
    <location>
        <begin position="340"/>
        <end position="354"/>
    </location>
</feature>
<proteinExistence type="inferred from homology"/>
<reference evidence="6 7" key="1">
    <citation type="journal article" date="2016" name="Nat. Commun.">
        <title>Ectomycorrhizal ecology is imprinted in the genome of the dominant symbiotic fungus Cenococcum geophilum.</title>
        <authorList>
            <consortium name="DOE Joint Genome Institute"/>
            <person name="Peter M."/>
            <person name="Kohler A."/>
            <person name="Ohm R.A."/>
            <person name="Kuo A."/>
            <person name="Krutzmann J."/>
            <person name="Morin E."/>
            <person name="Arend M."/>
            <person name="Barry K.W."/>
            <person name="Binder M."/>
            <person name="Choi C."/>
            <person name="Clum A."/>
            <person name="Copeland A."/>
            <person name="Grisel N."/>
            <person name="Haridas S."/>
            <person name="Kipfer T."/>
            <person name="LaButti K."/>
            <person name="Lindquist E."/>
            <person name="Lipzen A."/>
            <person name="Maire R."/>
            <person name="Meier B."/>
            <person name="Mihaltcheva S."/>
            <person name="Molinier V."/>
            <person name="Murat C."/>
            <person name="Poggeler S."/>
            <person name="Quandt C.A."/>
            <person name="Sperisen C."/>
            <person name="Tritt A."/>
            <person name="Tisserant E."/>
            <person name="Crous P.W."/>
            <person name="Henrissat B."/>
            <person name="Nehls U."/>
            <person name="Egli S."/>
            <person name="Spatafora J.W."/>
            <person name="Grigoriev I.V."/>
            <person name="Martin F.M."/>
        </authorList>
    </citation>
    <scope>NUCLEOTIDE SEQUENCE [LARGE SCALE GENOMIC DNA]</scope>
    <source>
        <strain evidence="6 7">CBS 459.81</strain>
    </source>
</reference>
<evidence type="ECO:0000256" key="3">
    <source>
        <dbReference type="PIRSR" id="PIRSR000443-1"/>
    </source>
</evidence>
<feature type="active site" evidence="3">
    <location>
        <position position="460"/>
    </location>
</feature>
<organism evidence="6 7">
    <name type="scientific">Lepidopterella palustris CBS 459.81</name>
    <dbReference type="NCBI Taxonomy" id="1314670"/>
    <lineage>
        <taxon>Eukaryota</taxon>
        <taxon>Fungi</taxon>
        <taxon>Dikarya</taxon>
        <taxon>Ascomycota</taxon>
        <taxon>Pezizomycotina</taxon>
        <taxon>Dothideomycetes</taxon>
        <taxon>Pleosporomycetidae</taxon>
        <taxon>Mytilinidiales</taxon>
        <taxon>Argynnaceae</taxon>
        <taxon>Lepidopterella</taxon>
    </lineage>
</organism>
<dbReference type="EMBL" id="KV744934">
    <property type="protein sequence ID" value="OCK81082.1"/>
    <property type="molecule type" value="Genomic_DNA"/>
</dbReference>
<accession>A0A8E2EBU3</accession>
<dbReference type="GO" id="GO:0004414">
    <property type="term" value="F:homoserine O-acetyltransferase activity"/>
    <property type="evidence" value="ECO:0007669"/>
    <property type="project" value="TreeGrafter"/>
</dbReference>
<dbReference type="SUPFAM" id="SSF53474">
    <property type="entry name" value="alpha/beta-Hydrolases"/>
    <property type="match status" value="1"/>
</dbReference>
<dbReference type="HAMAP" id="MF_00296">
    <property type="entry name" value="MetX_acyltransf"/>
    <property type="match status" value="1"/>
</dbReference>
<keyword evidence="2 6" id="KW-0808">Transferase</keyword>
<protein>
    <submittedName>
        <fullName evidence="6">Homoserine O-acetyltransferase</fullName>
    </submittedName>
</protein>
<feature type="region of interest" description="Disordered" evidence="4">
    <location>
        <begin position="313"/>
        <end position="354"/>
    </location>
</feature>
<feature type="active site" evidence="3">
    <location>
        <position position="431"/>
    </location>
</feature>
<dbReference type="NCBIfam" id="TIGR01392">
    <property type="entry name" value="homoserO_Ac_trn"/>
    <property type="match status" value="1"/>
</dbReference>